<evidence type="ECO:0000313" key="2">
    <source>
        <dbReference type="Proteomes" id="UP000003789"/>
    </source>
</evidence>
<dbReference type="EMBL" id="AAPH01000001">
    <property type="protein sequence ID" value="EAS45262.1"/>
    <property type="molecule type" value="Genomic_DNA"/>
</dbReference>
<dbReference type="Proteomes" id="UP000003789">
    <property type="component" value="Unassembled WGS sequence"/>
</dbReference>
<protein>
    <submittedName>
        <fullName evidence="1">Uncharacterized protein</fullName>
    </submittedName>
</protein>
<comment type="caution">
    <text evidence="1">The sequence shown here is derived from an EMBL/GenBank/DDBJ whole genome shotgun (WGS) entry which is preliminary data.</text>
</comment>
<sequence length="78" mass="9297">MNSSLLITFKIYFSKHNCFTYTQNAIRERDTFDVNERTVRRDLSKEKGIVDLFFGGTRLIEVNKAEKFRTIEKRQIAF</sequence>
<gene>
    <name evidence="1" type="ORF">P3TCK_02776</name>
</gene>
<evidence type="ECO:0000313" key="1">
    <source>
        <dbReference type="EMBL" id="EAS45262.1"/>
    </source>
</evidence>
<dbReference type="HOGENOM" id="CLU_2618956_0_0_6"/>
<proteinExistence type="predicted"/>
<accession>Q1ZB80</accession>
<name>Q1ZB80_9GAMM</name>
<organism evidence="1 2">
    <name type="scientific">Photobacterium profundum 3TCK</name>
    <dbReference type="NCBI Taxonomy" id="314280"/>
    <lineage>
        <taxon>Bacteria</taxon>
        <taxon>Pseudomonadati</taxon>
        <taxon>Pseudomonadota</taxon>
        <taxon>Gammaproteobacteria</taxon>
        <taxon>Vibrionales</taxon>
        <taxon>Vibrionaceae</taxon>
        <taxon>Photobacterium</taxon>
    </lineage>
</organism>
<dbReference type="AlphaFoldDB" id="Q1ZB80"/>
<reference evidence="1 2" key="1">
    <citation type="submission" date="2006-03" db="EMBL/GenBank/DDBJ databases">
        <authorList>
            <person name="Bartlett D.H."/>
            <person name="Valle G."/>
            <person name="Lauro F.M."/>
            <person name="Vezzi A."/>
            <person name="Simonato F."/>
            <person name="Eloe E."/>
            <person name="Vitulo N."/>
            <person name="Stratton T.K."/>
            <person name="D'angelo M."/>
            <person name="Ferriera S."/>
            <person name="Johnson J."/>
            <person name="Kravitz S."/>
            <person name="Beeson K."/>
            <person name="Sutton G."/>
            <person name="Rogers Y."/>
            <person name="Friedman R."/>
            <person name="Frazier M."/>
            <person name="Venter J.C."/>
        </authorList>
    </citation>
    <scope>NUCLEOTIDE SEQUENCE [LARGE SCALE GENOMIC DNA]</scope>
    <source>
        <strain evidence="1 2">3TCK</strain>
    </source>
</reference>